<feature type="transmembrane region" description="Helical" evidence="7">
    <location>
        <begin position="403"/>
        <end position="423"/>
    </location>
</feature>
<evidence type="ECO:0000256" key="1">
    <source>
        <dbReference type="ARBA" id="ARBA00004651"/>
    </source>
</evidence>
<proteinExistence type="inferred from homology"/>
<evidence type="ECO:0000256" key="8">
    <source>
        <dbReference type="SAM" id="SignalP"/>
    </source>
</evidence>
<dbReference type="Pfam" id="PF01773">
    <property type="entry name" value="Nucleos_tra2_N"/>
    <property type="match status" value="1"/>
</dbReference>
<protein>
    <recommendedName>
        <fullName evidence="12">Concentrative nucleoside transporter C-terminal domain-containing protein</fullName>
    </recommendedName>
</protein>
<feature type="transmembrane region" description="Helical" evidence="7">
    <location>
        <begin position="140"/>
        <end position="160"/>
    </location>
</feature>
<feature type="chain" id="PRO_5002111832" description="Concentrative nucleoside transporter C-terminal domain-containing protein" evidence="8">
    <location>
        <begin position="25"/>
        <end position="684"/>
    </location>
</feature>
<sequence>MSTAHLLSLTAVVIFSFLVSLTSGERTSDHFFNVPKVPQLISMLMYDSNLSGNPNEDRTHLSELLPAASPNFGLSTEENEFDNTLDDFMDDTNGVDDDDDDDAVEVDKVRLGNIVSKVIIQSRRLCSVGLGYVVERTNGYLTRIVLLIGYIVYLVASLIYRFDDEGSHRLLGFTLLGAVIMTRRTTISACRWIFRKVTGIEKPSPRLQGRLETVRYFTRWLMYGGVTGVMAWILIDKAITEPRNLSSVPGLIIIVLVCLMFSTKPDKINYHTVYWGLGLQFIFSLLVLKWEFGKNAIVWLQSRLDEFFENSVVGSKFLFGDDFADHYIMFGALPLLFFTNGVLTLLYYLGAMQLLIKVIGNFLTFVLETSGIESMAVAAGIFMEGVTSLTAFRPYLVTLSKSQMFLVITSCFSSIGGAYLAVLSKMGVSVEFIIGAMLVSAPATFTVCKLMVPETKDLTKGGRDEAVSKIGDEEKGKYSNGLDAMQTGALNMLSVVGNIAVSAFTLICFIEWINQTLIWFGDRIGENGLSMEFIASYILFPISVAMGVELQDCRRVAMLNGYRVASSNIVAFFKLTEMRENRMIFEDYMLKTNGTGNVTYVNDDIILNDWSKTLHLGFISLRSEAITTYFLCGFSSFLSVAIHLGMMSAYVPNRKKWLTKMAPAAFVAGNLANIMTGCFACIFY</sequence>
<feature type="transmembrane region" description="Helical" evidence="7">
    <location>
        <begin position="273"/>
        <end position="290"/>
    </location>
</feature>
<feature type="domain" description="Concentrative nucleoside transporter C-terminal" evidence="10">
    <location>
        <begin position="433"/>
        <end position="680"/>
    </location>
</feature>
<dbReference type="EMBL" id="HACG01042876">
    <property type="protein sequence ID" value="CEK89741.1"/>
    <property type="molecule type" value="Transcribed_RNA"/>
</dbReference>
<comment type="subcellular location">
    <subcellularLocation>
        <location evidence="1">Cell membrane</location>
        <topology evidence="1">Multi-pass membrane protein</topology>
    </subcellularLocation>
</comment>
<feature type="transmembrane region" description="Helical" evidence="7">
    <location>
        <begin position="245"/>
        <end position="261"/>
    </location>
</feature>
<evidence type="ECO:0000256" key="5">
    <source>
        <dbReference type="ARBA" id="ARBA00022989"/>
    </source>
</evidence>
<organism evidence="11">
    <name type="scientific">Arion vulgaris</name>
    <dbReference type="NCBI Taxonomy" id="1028688"/>
    <lineage>
        <taxon>Eukaryota</taxon>
        <taxon>Metazoa</taxon>
        <taxon>Spiralia</taxon>
        <taxon>Lophotrochozoa</taxon>
        <taxon>Mollusca</taxon>
        <taxon>Gastropoda</taxon>
        <taxon>Heterobranchia</taxon>
        <taxon>Euthyneura</taxon>
        <taxon>Panpulmonata</taxon>
        <taxon>Eupulmonata</taxon>
        <taxon>Stylommatophora</taxon>
        <taxon>Helicina</taxon>
        <taxon>Arionoidea</taxon>
        <taxon>Arionidae</taxon>
        <taxon>Arion</taxon>
    </lineage>
</organism>
<keyword evidence="5 7" id="KW-1133">Transmembrane helix</keyword>
<evidence type="ECO:0000256" key="2">
    <source>
        <dbReference type="ARBA" id="ARBA00009033"/>
    </source>
</evidence>
<evidence type="ECO:0000259" key="9">
    <source>
        <dbReference type="Pfam" id="PF01773"/>
    </source>
</evidence>
<accession>A0A0B7BBS2</accession>
<keyword evidence="8" id="KW-0732">Signal</keyword>
<evidence type="ECO:0008006" key="12">
    <source>
        <dbReference type="Google" id="ProtNLM"/>
    </source>
</evidence>
<feature type="transmembrane region" description="Helical" evidence="7">
    <location>
        <begin position="492"/>
        <end position="513"/>
    </location>
</feature>
<comment type="similarity">
    <text evidence="2">Belongs to the concentrative nucleoside transporter (CNT) (TC 2.A.41) family.</text>
</comment>
<keyword evidence="3" id="KW-1003">Cell membrane</keyword>
<feature type="transmembrane region" description="Helical" evidence="7">
    <location>
        <begin position="629"/>
        <end position="651"/>
    </location>
</feature>
<evidence type="ECO:0000256" key="4">
    <source>
        <dbReference type="ARBA" id="ARBA00022692"/>
    </source>
</evidence>
<evidence type="ECO:0000313" key="11">
    <source>
        <dbReference type="EMBL" id="CEK89741.1"/>
    </source>
</evidence>
<dbReference type="InterPro" id="IPR011657">
    <property type="entry name" value="CNT_C_dom"/>
</dbReference>
<keyword evidence="4 7" id="KW-0812">Transmembrane</keyword>
<feature type="transmembrane region" description="Helical" evidence="7">
    <location>
        <begin position="327"/>
        <end position="350"/>
    </location>
</feature>
<feature type="signal peptide" evidence="8">
    <location>
        <begin position="1"/>
        <end position="24"/>
    </location>
</feature>
<evidence type="ECO:0000256" key="3">
    <source>
        <dbReference type="ARBA" id="ARBA00022475"/>
    </source>
</evidence>
<feature type="transmembrane region" description="Helical" evidence="7">
    <location>
        <begin position="663"/>
        <end position="683"/>
    </location>
</feature>
<dbReference type="Pfam" id="PF07662">
    <property type="entry name" value="Nucleos_tra2_C"/>
    <property type="match status" value="1"/>
</dbReference>
<dbReference type="GO" id="GO:0005886">
    <property type="term" value="C:plasma membrane"/>
    <property type="evidence" value="ECO:0007669"/>
    <property type="project" value="UniProtKB-SubCell"/>
</dbReference>
<dbReference type="InterPro" id="IPR008276">
    <property type="entry name" value="C_nuclsd_transpt"/>
</dbReference>
<keyword evidence="6 7" id="KW-0472">Membrane</keyword>
<gene>
    <name evidence="11" type="primary">ORF172631</name>
</gene>
<dbReference type="GO" id="GO:0005415">
    <property type="term" value="F:nucleoside:sodium symporter activity"/>
    <property type="evidence" value="ECO:0007669"/>
    <property type="project" value="TreeGrafter"/>
</dbReference>
<feature type="transmembrane region" description="Helical" evidence="7">
    <location>
        <begin position="362"/>
        <end position="383"/>
    </location>
</feature>
<evidence type="ECO:0000256" key="7">
    <source>
        <dbReference type="SAM" id="Phobius"/>
    </source>
</evidence>
<evidence type="ECO:0000256" key="6">
    <source>
        <dbReference type="ARBA" id="ARBA00023136"/>
    </source>
</evidence>
<evidence type="ECO:0000259" key="10">
    <source>
        <dbReference type="Pfam" id="PF07662"/>
    </source>
</evidence>
<feature type="transmembrane region" description="Helical" evidence="7">
    <location>
        <begin position="220"/>
        <end position="239"/>
    </location>
</feature>
<feature type="domain" description="Concentrative nucleoside transporter N-terminal" evidence="9">
    <location>
        <begin position="250"/>
        <end position="321"/>
    </location>
</feature>
<reference evidence="11" key="1">
    <citation type="submission" date="2014-12" db="EMBL/GenBank/DDBJ databases">
        <title>Insight into the proteome of Arion vulgaris.</title>
        <authorList>
            <person name="Aradska J."/>
            <person name="Bulat T."/>
            <person name="Smidak R."/>
            <person name="Sarate P."/>
            <person name="Gangsoo J."/>
            <person name="Sialana F."/>
            <person name="Bilban M."/>
            <person name="Lubec G."/>
        </authorList>
    </citation>
    <scope>NUCLEOTIDE SEQUENCE</scope>
    <source>
        <tissue evidence="11">Skin</tissue>
    </source>
</reference>
<dbReference type="AlphaFoldDB" id="A0A0B7BBS2"/>
<dbReference type="InterPro" id="IPR002668">
    <property type="entry name" value="CNT_N_dom"/>
</dbReference>
<name>A0A0B7BBS2_9EUPU</name>
<dbReference type="PANTHER" id="PTHR10590">
    <property type="entry name" value="SODIUM/NUCLEOSIDE COTRANSPORTER"/>
    <property type="match status" value="1"/>
</dbReference>
<dbReference type="PANTHER" id="PTHR10590:SF4">
    <property type="entry name" value="SOLUTE CARRIER FAMILY 28 MEMBER 3"/>
    <property type="match status" value="1"/>
</dbReference>